<organism evidence="2 3">
    <name type="scientific">Tetraparma gracilis</name>
    <dbReference type="NCBI Taxonomy" id="2962635"/>
    <lineage>
        <taxon>Eukaryota</taxon>
        <taxon>Sar</taxon>
        <taxon>Stramenopiles</taxon>
        <taxon>Ochrophyta</taxon>
        <taxon>Bolidophyceae</taxon>
        <taxon>Parmales</taxon>
        <taxon>Triparmaceae</taxon>
        <taxon>Tetraparma</taxon>
    </lineage>
</organism>
<keyword evidence="3" id="KW-1185">Reference proteome</keyword>
<feature type="compositionally biased region" description="Basic and acidic residues" evidence="1">
    <location>
        <begin position="112"/>
        <end position="124"/>
    </location>
</feature>
<feature type="region of interest" description="Disordered" evidence="1">
    <location>
        <begin position="83"/>
        <end position="124"/>
    </location>
</feature>
<name>A0ABQ6MD56_9STRA</name>
<gene>
    <name evidence="2" type="ORF">TeGR_g11499</name>
</gene>
<reference evidence="2 3" key="1">
    <citation type="journal article" date="2023" name="Commun. Biol.">
        <title>Genome analysis of Parmales, the sister group of diatoms, reveals the evolutionary specialization of diatoms from phago-mixotrophs to photoautotrophs.</title>
        <authorList>
            <person name="Ban H."/>
            <person name="Sato S."/>
            <person name="Yoshikawa S."/>
            <person name="Yamada K."/>
            <person name="Nakamura Y."/>
            <person name="Ichinomiya M."/>
            <person name="Sato N."/>
            <person name="Blanc-Mathieu R."/>
            <person name="Endo H."/>
            <person name="Kuwata A."/>
            <person name="Ogata H."/>
        </authorList>
    </citation>
    <scope>NUCLEOTIDE SEQUENCE [LARGE SCALE GENOMIC DNA]</scope>
</reference>
<evidence type="ECO:0000313" key="3">
    <source>
        <dbReference type="Proteomes" id="UP001165060"/>
    </source>
</evidence>
<dbReference type="EMBL" id="BRYB01003998">
    <property type="protein sequence ID" value="GMI24039.1"/>
    <property type="molecule type" value="Genomic_DNA"/>
</dbReference>
<sequence>MIVFLGVFMLSPTSKDDDAVSLGDDPDQNEQMVDRARGFSWDGPQQMNPNQRMVSVWGSTNDDVVAKVLDNDPLAKLEKATHRAVEKSVMKHQKRATMKVRSPSIPQARKSGAVEKYEDAGTNI</sequence>
<proteinExistence type="predicted"/>
<comment type="caution">
    <text evidence="2">The sequence shown here is derived from an EMBL/GenBank/DDBJ whole genome shotgun (WGS) entry which is preliminary data.</text>
</comment>
<protein>
    <submittedName>
        <fullName evidence="2">Uncharacterized protein</fullName>
    </submittedName>
</protein>
<evidence type="ECO:0000256" key="1">
    <source>
        <dbReference type="SAM" id="MobiDB-lite"/>
    </source>
</evidence>
<dbReference type="Proteomes" id="UP001165060">
    <property type="component" value="Unassembled WGS sequence"/>
</dbReference>
<evidence type="ECO:0000313" key="2">
    <source>
        <dbReference type="EMBL" id="GMI24039.1"/>
    </source>
</evidence>
<accession>A0ABQ6MD56</accession>